<keyword evidence="1" id="KW-1133">Transmembrane helix</keyword>
<proteinExistence type="predicted"/>
<feature type="transmembrane region" description="Helical" evidence="1">
    <location>
        <begin position="129"/>
        <end position="150"/>
    </location>
</feature>
<gene>
    <name evidence="2" type="ORF">V5R04_14390</name>
</gene>
<accession>A0AAU7DT82</accession>
<evidence type="ECO:0000256" key="1">
    <source>
        <dbReference type="SAM" id="Phobius"/>
    </source>
</evidence>
<dbReference type="AlphaFoldDB" id="A0AAU7DT82"/>
<keyword evidence="1" id="KW-0812">Transmembrane</keyword>
<sequence>MNQPSARLPTSKWGRSRFGGSSKALIFTSLGAGAILAAGAGALFATFSKIEKPWLAFAIMTVGVLAPFCALVWALLVDRLTITGVTKRPEESVENTWYDQAASGTFTDMLLIMGVTAAVFSIFRIDVNSSLLIAALILIMTADFGVRYLLKSRRAR</sequence>
<feature type="transmembrane region" description="Helical" evidence="1">
    <location>
        <begin position="24"/>
        <end position="48"/>
    </location>
</feature>
<reference evidence="2" key="1">
    <citation type="submission" date="2024-02" db="EMBL/GenBank/DDBJ databases">
        <title>Tomenella chthoni gen. nov. sp. nov., a member of the family Jonesiaceae isolated from bat guano.</title>
        <authorList>
            <person name="Miller S.L."/>
            <person name="King J."/>
            <person name="Sankaranarayanan K."/>
            <person name="Lawson P.A."/>
        </authorList>
    </citation>
    <scope>NUCLEOTIDE SEQUENCE</scope>
    <source>
        <strain evidence="2">BS-20</strain>
    </source>
</reference>
<feature type="transmembrane region" description="Helical" evidence="1">
    <location>
        <begin position="54"/>
        <end position="76"/>
    </location>
</feature>
<feature type="transmembrane region" description="Helical" evidence="1">
    <location>
        <begin position="97"/>
        <end position="123"/>
    </location>
</feature>
<protein>
    <submittedName>
        <fullName evidence="2">Uncharacterized protein</fullName>
    </submittedName>
</protein>
<name>A0AAU7DT82_9MICO</name>
<dbReference type="EMBL" id="CP146203">
    <property type="protein sequence ID" value="XBH21382.1"/>
    <property type="molecule type" value="Genomic_DNA"/>
</dbReference>
<keyword evidence="1" id="KW-0472">Membrane</keyword>
<organism evidence="2">
    <name type="scientific">Jonesiaceae bacterium BS-20</name>
    <dbReference type="NCBI Taxonomy" id="3120821"/>
    <lineage>
        <taxon>Bacteria</taxon>
        <taxon>Bacillati</taxon>
        <taxon>Actinomycetota</taxon>
        <taxon>Actinomycetes</taxon>
        <taxon>Micrococcales</taxon>
        <taxon>Jonesiaceae</taxon>
    </lineage>
</organism>
<evidence type="ECO:0000313" key="2">
    <source>
        <dbReference type="EMBL" id="XBH21382.1"/>
    </source>
</evidence>